<dbReference type="Gene3D" id="3.90.550.10">
    <property type="entry name" value="Spore Coat Polysaccharide Biosynthesis Protein SpsA, Chain A"/>
    <property type="match status" value="1"/>
</dbReference>
<evidence type="ECO:0000313" key="2">
    <source>
        <dbReference type="EMBL" id="OGN28150.1"/>
    </source>
</evidence>
<dbReference type="SUPFAM" id="SSF53448">
    <property type="entry name" value="Nucleotide-diphospho-sugar transferases"/>
    <property type="match status" value="1"/>
</dbReference>
<protein>
    <recommendedName>
        <fullName evidence="1">Glycosyltransferase 2-like domain-containing protein</fullName>
    </recommendedName>
</protein>
<evidence type="ECO:0000313" key="3">
    <source>
        <dbReference type="Proteomes" id="UP000179047"/>
    </source>
</evidence>
<dbReference type="InterPro" id="IPR029044">
    <property type="entry name" value="Nucleotide-diphossugar_trans"/>
</dbReference>
<dbReference type="Pfam" id="PF00535">
    <property type="entry name" value="Glycos_transf_2"/>
    <property type="match status" value="1"/>
</dbReference>
<dbReference type="AlphaFoldDB" id="A0A1F8GT40"/>
<sequence>MKMSFVIPAHNEEAYIGACLSSIEKAIRETGVNAEIIVVNNASTDKTGDIARSFPGVHVVDEPEKGSSKARDTGFRASNGDLIASIDADTHIRPQWIRDALEAFSKNHKLVALSGPFIYYDVPESTSRAVRAFFRLAYGGYLVNRHVLGIGSMMIAGNAVIRRLALEKINGYDSRFTFYGDDTDLSRRLLPLGDVVFSLKFIAHSSGRRLMTEGLVRMGGRYGINYLWTIFFKKPYTTESIDVRSMPSDKTRGILQ</sequence>
<dbReference type="PANTHER" id="PTHR43685:SF2">
    <property type="entry name" value="GLYCOSYLTRANSFERASE 2-LIKE DOMAIN-CONTAINING PROTEIN"/>
    <property type="match status" value="1"/>
</dbReference>
<dbReference type="STRING" id="1802701.A3A33_02235"/>
<gene>
    <name evidence="2" type="ORF">A3A33_02235</name>
</gene>
<evidence type="ECO:0000259" key="1">
    <source>
        <dbReference type="Pfam" id="PF00535"/>
    </source>
</evidence>
<accession>A0A1F8GT40</accession>
<dbReference type="EMBL" id="MGKP01000023">
    <property type="protein sequence ID" value="OGN28150.1"/>
    <property type="molecule type" value="Genomic_DNA"/>
</dbReference>
<organism evidence="2 3">
    <name type="scientific">Candidatus Yanofskybacteria bacterium RIFCSPLOWO2_01_FULL_49_25</name>
    <dbReference type="NCBI Taxonomy" id="1802701"/>
    <lineage>
        <taxon>Bacteria</taxon>
        <taxon>Candidatus Yanofskyibacteriota</taxon>
    </lineage>
</organism>
<feature type="domain" description="Glycosyltransferase 2-like" evidence="1">
    <location>
        <begin position="4"/>
        <end position="169"/>
    </location>
</feature>
<dbReference type="InterPro" id="IPR001173">
    <property type="entry name" value="Glyco_trans_2-like"/>
</dbReference>
<reference evidence="2 3" key="1">
    <citation type="journal article" date="2016" name="Nat. Commun.">
        <title>Thousands of microbial genomes shed light on interconnected biogeochemical processes in an aquifer system.</title>
        <authorList>
            <person name="Anantharaman K."/>
            <person name="Brown C.T."/>
            <person name="Hug L.A."/>
            <person name="Sharon I."/>
            <person name="Castelle C.J."/>
            <person name="Probst A.J."/>
            <person name="Thomas B.C."/>
            <person name="Singh A."/>
            <person name="Wilkins M.J."/>
            <person name="Karaoz U."/>
            <person name="Brodie E.L."/>
            <person name="Williams K.H."/>
            <person name="Hubbard S.S."/>
            <person name="Banfield J.F."/>
        </authorList>
    </citation>
    <scope>NUCLEOTIDE SEQUENCE [LARGE SCALE GENOMIC DNA]</scope>
</reference>
<proteinExistence type="predicted"/>
<dbReference type="PANTHER" id="PTHR43685">
    <property type="entry name" value="GLYCOSYLTRANSFERASE"/>
    <property type="match status" value="1"/>
</dbReference>
<comment type="caution">
    <text evidence="2">The sequence shown here is derived from an EMBL/GenBank/DDBJ whole genome shotgun (WGS) entry which is preliminary data.</text>
</comment>
<name>A0A1F8GT40_9BACT</name>
<dbReference type="CDD" id="cd06423">
    <property type="entry name" value="CESA_like"/>
    <property type="match status" value="1"/>
</dbReference>
<dbReference type="Proteomes" id="UP000179047">
    <property type="component" value="Unassembled WGS sequence"/>
</dbReference>
<dbReference type="InterPro" id="IPR050834">
    <property type="entry name" value="Glycosyltransf_2"/>
</dbReference>